<dbReference type="CDD" id="cd00462">
    <property type="entry name" value="PTH"/>
    <property type="match status" value="1"/>
</dbReference>
<dbReference type="PANTHER" id="PTHR17224:SF1">
    <property type="entry name" value="PEPTIDYL-TRNA HYDROLASE"/>
    <property type="match status" value="1"/>
</dbReference>
<dbReference type="PANTHER" id="PTHR17224">
    <property type="entry name" value="PEPTIDYL-TRNA HYDROLASE"/>
    <property type="match status" value="1"/>
</dbReference>
<dbReference type="InterPro" id="IPR018171">
    <property type="entry name" value="Pept_tRNA_hydro_CS"/>
</dbReference>
<keyword evidence="4 7" id="KW-0694">RNA-binding</keyword>
<comment type="function">
    <text evidence="7">Catalyzes the release of premature peptidyl moieties from peptidyl-tRNA molecules trapped in stalled 50S ribosomal subunits, and thus maintains levels of free tRNAs and 50S ribosomes.</text>
</comment>
<dbReference type="InterPro" id="IPR001328">
    <property type="entry name" value="Pept_tRNA_hydro"/>
</dbReference>
<comment type="subcellular location">
    <subcellularLocation>
        <location evidence="7">Cytoplasm</location>
    </subcellularLocation>
</comment>
<comment type="subunit">
    <text evidence="7">Monomer.</text>
</comment>
<reference evidence="8 9" key="1">
    <citation type="submission" date="2024-03" db="EMBL/GenBank/DDBJ databases">
        <title>A Dehalogenimonas Isolated from Estuarine Sediments Dihaloeliminates Chlorinated Alkanes.</title>
        <authorList>
            <person name="Yang Y."/>
            <person name="Wang H."/>
        </authorList>
    </citation>
    <scope>NUCLEOTIDE SEQUENCE [LARGE SCALE GENOMIC DNA]</scope>
    <source>
        <strain evidence="8 9">W</strain>
    </source>
</reference>
<dbReference type="GO" id="GO:0004045">
    <property type="term" value="F:peptidyl-tRNA hydrolase activity"/>
    <property type="evidence" value="ECO:0007669"/>
    <property type="project" value="UniProtKB-EC"/>
</dbReference>
<comment type="catalytic activity">
    <reaction evidence="7">
        <text>an N-acyl-L-alpha-aminoacyl-tRNA + H2O = an N-acyl-L-amino acid + a tRNA + H(+)</text>
        <dbReference type="Rhea" id="RHEA:54448"/>
        <dbReference type="Rhea" id="RHEA-COMP:10123"/>
        <dbReference type="Rhea" id="RHEA-COMP:13883"/>
        <dbReference type="ChEBI" id="CHEBI:15377"/>
        <dbReference type="ChEBI" id="CHEBI:15378"/>
        <dbReference type="ChEBI" id="CHEBI:59874"/>
        <dbReference type="ChEBI" id="CHEBI:78442"/>
        <dbReference type="ChEBI" id="CHEBI:138191"/>
        <dbReference type="EC" id="3.1.1.29"/>
    </reaction>
</comment>
<accession>A0ABZ2J2Y9</accession>
<dbReference type="PROSITE" id="PS01196">
    <property type="entry name" value="PEPT_TRNA_HYDROL_2"/>
    <property type="match status" value="1"/>
</dbReference>
<keyword evidence="3 7" id="KW-0378">Hydrolase</keyword>
<feature type="binding site" evidence="7">
    <location>
        <position position="66"/>
    </location>
    <ligand>
        <name>tRNA</name>
        <dbReference type="ChEBI" id="CHEBI:17843"/>
    </ligand>
</feature>
<name>A0ABZ2J2Y9_9CHLR</name>
<dbReference type="Pfam" id="PF01195">
    <property type="entry name" value="Pept_tRNA_hydro"/>
    <property type="match status" value="1"/>
</dbReference>
<evidence type="ECO:0000256" key="5">
    <source>
        <dbReference type="ARBA" id="ARBA00038063"/>
    </source>
</evidence>
<sequence>MKLIIGLGNPGWEYSGTRHNIGFVVLGTLARRHKINFNKRSCHSRIGEGDLGPIKVALAKPQTYMNLSGDAVSSLLRRYRLKPSDIIVVYDDLDLPVGRIRMRADGSAGGHNGIKSIIAALGTDKFIRLKVGIGRPTVEIDRNEIVDHVLSGFDKTEHEAVTDAVNRAVDAIEVLVAENPETAMNRFN</sequence>
<dbReference type="HAMAP" id="MF_00083">
    <property type="entry name" value="Pept_tRNA_hydro_bact"/>
    <property type="match status" value="1"/>
</dbReference>
<protein>
    <recommendedName>
        <fullName evidence="6 7">Peptidyl-tRNA hydrolase</fullName>
        <shortName evidence="7">Pth</shortName>
        <ecNumber evidence="1 7">3.1.1.29</ecNumber>
    </recommendedName>
</protein>
<evidence type="ECO:0000256" key="2">
    <source>
        <dbReference type="ARBA" id="ARBA00022555"/>
    </source>
</evidence>
<feature type="active site" description="Proton acceptor" evidence="7">
    <location>
        <position position="19"/>
    </location>
</feature>
<gene>
    <name evidence="7 8" type="primary">pth</name>
    <name evidence="8" type="ORF">V8247_08520</name>
</gene>
<dbReference type="EC" id="3.1.1.29" evidence="1 7"/>
<dbReference type="EMBL" id="CP146612">
    <property type="protein sequence ID" value="WWX25286.1"/>
    <property type="molecule type" value="Genomic_DNA"/>
</dbReference>
<dbReference type="SUPFAM" id="SSF53178">
    <property type="entry name" value="Peptidyl-tRNA hydrolase-like"/>
    <property type="match status" value="1"/>
</dbReference>
<dbReference type="Gene3D" id="3.40.50.1470">
    <property type="entry name" value="Peptidyl-tRNA hydrolase"/>
    <property type="match status" value="1"/>
</dbReference>
<feature type="binding site" evidence="7">
    <location>
        <position position="64"/>
    </location>
    <ligand>
        <name>tRNA</name>
        <dbReference type="ChEBI" id="CHEBI:17843"/>
    </ligand>
</feature>
<dbReference type="RefSeq" id="WP_338737426.1">
    <property type="nucleotide sequence ID" value="NZ_CP146612.1"/>
</dbReference>
<evidence type="ECO:0000256" key="1">
    <source>
        <dbReference type="ARBA" id="ARBA00013260"/>
    </source>
</evidence>
<evidence type="ECO:0000256" key="4">
    <source>
        <dbReference type="ARBA" id="ARBA00022884"/>
    </source>
</evidence>
<evidence type="ECO:0000313" key="8">
    <source>
        <dbReference type="EMBL" id="WWX25286.1"/>
    </source>
</evidence>
<feature type="site" description="Discriminates between blocked and unblocked aminoacyl-tRNA" evidence="7">
    <location>
        <position position="9"/>
    </location>
</feature>
<evidence type="ECO:0000256" key="6">
    <source>
        <dbReference type="ARBA" id="ARBA00050038"/>
    </source>
</evidence>
<keyword evidence="7" id="KW-0963">Cytoplasm</keyword>
<dbReference type="NCBIfam" id="TIGR00447">
    <property type="entry name" value="pth"/>
    <property type="match status" value="1"/>
</dbReference>
<organism evidence="8 9">
    <name type="scientific">Candidatus Dehalogenimonas loeffleri</name>
    <dbReference type="NCBI Taxonomy" id="3127115"/>
    <lineage>
        <taxon>Bacteria</taxon>
        <taxon>Bacillati</taxon>
        <taxon>Chloroflexota</taxon>
        <taxon>Dehalococcoidia</taxon>
        <taxon>Dehalococcoidales</taxon>
        <taxon>Dehalococcoidaceae</taxon>
        <taxon>Dehalogenimonas</taxon>
    </lineage>
</organism>
<feature type="site" description="Stabilizes the basic form of H active site to accept a proton" evidence="7">
    <location>
        <position position="91"/>
    </location>
</feature>
<dbReference type="Proteomes" id="UP001375370">
    <property type="component" value="Chromosome"/>
</dbReference>
<evidence type="ECO:0000313" key="9">
    <source>
        <dbReference type="Proteomes" id="UP001375370"/>
    </source>
</evidence>
<evidence type="ECO:0000256" key="7">
    <source>
        <dbReference type="HAMAP-Rule" id="MF_00083"/>
    </source>
</evidence>
<feature type="binding site" evidence="7">
    <location>
        <position position="112"/>
    </location>
    <ligand>
        <name>tRNA</name>
        <dbReference type="ChEBI" id="CHEBI:17843"/>
    </ligand>
</feature>
<proteinExistence type="inferred from homology"/>
<comment type="function">
    <text evidence="7">Hydrolyzes ribosome-free peptidyl-tRNAs (with 1 or more amino acids incorporated), which drop off the ribosome during protein synthesis, or as a result of ribosome stalling.</text>
</comment>
<keyword evidence="2 7" id="KW-0820">tRNA-binding</keyword>
<comment type="similarity">
    <text evidence="5 7">Belongs to the PTH family.</text>
</comment>
<dbReference type="InterPro" id="IPR036416">
    <property type="entry name" value="Pept_tRNA_hydro_sf"/>
</dbReference>
<evidence type="ECO:0000256" key="3">
    <source>
        <dbReference type="ARBA" id="ARBA00022801"/>
    </source>
</evidence>
<keyword evidence="9" id="KW-1185">Reference proteome</keyword>
<feature type="binding site" evidence="7">
    <location>
        <position position="14"/>
    </location>
    <ligand>
        <name>tRNA</name>
        <dbReference type="ChEBI" id="CHEBI:17843"/>
    </ligand>
</feature>